<evidence type="ECO:0000313" key="1">
    <source>
        <dbReference type="EMBL" id="QHT02042.1"/>
    </source>
</evidence>
<protein>
    <submittedName>
        <fullName evidence="1">Uncharacterized protein</fullName>
    </submittedName>
</protein>
<organism evidence="1">
    <name type="scientific">viral metagenome</name>
    <dbReference type="NCBI Taxonomy" id="1070528"/>
    <lineage>
        <taxon>unclassified sequences</taxon>
        <taxon>metagenomes</taxon>
        <taxon>organismal metagenomes</taxon>
    </lineage>
</organism>
<name>A0A6C0CD14_9ZZZZ</name>
<reference evidence="1" key="1">
    <citation type="journal article" date="2020" name="Nature">
        <title>Giant virus diversity and host interactions through global metagenomics.</title>
        <authorList>
            <person name="Schulz F."/>
            <person name="Roux S."/>
            <person name="Paez-Espino D."/>
            <person name="Jungbluth S."/>
            <person name="Walsh D.A."/>
            <person name="Denef V.J."/>
            <person name="McMahon K.D."/>
            <person name="Konstantinidis K.T."/>
            <person name="Eloe-Fadrosh E.A."/>
            <person name="Kyrpides N.C."/>
            <person name="Woyke T."/>
        </authorList>
    </citation>
    <scope>NUCLEOTIDE SEQUENCE</scope>
    <source>
        <strain evidence="1">GVMAG-M-3300020523-10</strain>
    </source>
</reference>
<accession>A0A6C0CD14</accession>
<sequence length="206" mass="24162">MPLALKRITKELSNINDKDYLEHTNYSREFKNYLGSLTIFLTNTHNDPSANHLVIKEKDKLFLELSIPQTYPFKSYKLVNYSSTSTSTSTSNNNNTLCYYKYMNNVSAKIANYDKSIIAFFYKTMYNCEHYFLTLKKYDCYCCSSIMCSNLWCPAYTFVNIILEHLEISFIDRYSSPINYKYLVSIYNGIFSRLAPEIIDLIISYL</sequence>
<proteinExistence type="predicted"/>
<dbReference type="AlphaFoldDB" id="A0A6C0CD14"/>
<dbReference type="EMBL" id="MN739387">
    <property type="protein sequence ID" value="QHT02042.1"/>
    <property type="molecule type" value="Genomic_DNA"/>
</dbReference>